<dbReference type="NCBIfam" id="TIGR04336">
    <property type="entry name" value="AmmeMemoSam_B"/>
    <property type="match status" value="1"/>
</dbReference>
<proteinExistence type="inferred from homology"/>
<evidence type="ECO:0000256" key="1">
    <source>
        <dbReference type="ARBA" id="ARBA00006315"/>
    </source>
</evidence>
<evidence type="ECO:0000313" key="3">
    <source>
        <dbReference type="EMBL" id="ACV35911.1"/>
    </source>
</evidence>
<dbReference type="HOGENOM" id="CLU_038085_2_0_4"/>
<dbReference type="InterPro" id="IPR002737">
    <property type="entry name" value="MEMO1_fam"/>
</dbReference>
<dbReference type="KEGG" id="app:CAP2UW1_2625"/>
<dbReference type="STRING" id="522306.CAP2UW1_2625"/>
<evidence type="ECO:0000256" key="2">
    <source>
        <dbReference type="HAMAP-Rule" id="MF_00055"/>
    </source>
</evidence>
<reference evidence="3" key="2">
    <citation type="submission" date="2009-09" db="EMBL/GenBank/DDBJ databases">
        <title>Complete sequence of chromosome of Candidatus Accumulibacter phosphatis clade IIA str. UW-1.</title>
        <authorList>
            <consortium name="US DOE Joint Genome Institute"/>
            <person name="Martin H.G."/>
            <person name="Ivanova N."/>
            <person name="Kunin V."/>
            <person name="Warnecke F."/>
            <person name="Barry K."/>
            <person name="He S."/>
            <person name="Salamov A."/>
            <person name="Szeto E."/>
            <person name="Dalin E."/>
            <person name="Pangilinan J.L."/>
            <person name="Lapidus A."/>
            <person name="Lowry S."/>
            <person name="Kyrpides N.C."/>
            <person name="McMahon K.D."/>
            <person name="Hugenholtz P."/>
        </authorList>
    </citation>
    <scope>NUCLEOTIDE SEQUENCE [LARGE SCALE GENOMIC DNA]</scope>
    <source>
        <strain evidence="3">UW-1</strain>
    </source>
</reference>
<protein>
    <recommendedName>
        <fullName evidence="2">MEMO1 family protein CAP2UW1_2625</fullName>
    </recommendedName>
</protein>
<organism evidence="3">
    <name type="scientific">Accumulibacter regalis</name>
    <dbReference type="NCBI Taxonomy" id="522306"/>
    <lineage>
        <taxon>Bacteria</taxon>
        <taxon>Pseudomonadati</taxon>
        <taxon>Pseudomonadota</taxon>
        <taxon>Betaproteobacteria</taxon>
        <taxon>Candidatus Accumulibacter</taxon>
    </lineage>
</organism>
<accession>C7RSK9</accession>
<name>C7RSK9_ACCRE</name>
<reference evidence="3" key="1">
    <citation type="submission" date="2009-08" db="EMBL/GenBank/DDBJ databases">
        <authorList>
            <consortium name="US DOE Joint Genome Institute"/>
            <person name="Lucas S."/>
            <person name="Copeland A."/>
            <person name="Lapidus A."/>
            <person name="Glavina del Rio T."/>
            <person name="Dalin E."/>
            <person name="Tice H."/>
            <person name="Bruce D."/>
            <person name="Barry K."/>
            <person name="Pitluck S."/>
            <person name="Lowry S."/>
            <person name="Larimer F."/>
            <person name="Land M."/>
            <person name="Hauser L."/>
            <person name="Kyrpides N."/>
            <person name="Ivanova N."/>
            <person name="McMahon K.D."/>
            <person name="Hugenholtz P."/>
        </authorList>
    </citation>
    <scope>NUCLEOTIDE SEQUENCE</scope>
    <source>
        <strain evidence="3">UW-1</strain>
    </source>
</reference>
<dbReference type="PANTHER" id="PTHR11060">
    <property type="entry name" value="PROTEIN MEMO1"/>
    <property type="match status" value="1"/>
</dbReference>
<dbReference type="eggNOG" id="COG1355">
    <property type="taxonomic scope" value="Bacteria"/>
</dbReference>
<gene>
    <name evidence="3" type="ordered locus">CAP2UW1_2625</name>
</gene>
<dbReference type="PANTHER" id="PTHR11060:SF0">
    <property type="entry name" value="PROTEIN MEMO1"/>
    <property type="match status" value="1"/>
</dbReference>
<dbReference type="HAMAP" id="MF_00055">
    <property type="entry name" value="MEMO1"/>
    <property type="match status" value="1"/>
</dbReference>
<comment type="similarity">
    <text evidence="1 2">Belongs to the MEMO1 family.</text>
</comment>
<dbReference type="OrthoDB" id="9782820at2"/>
<dbReference type="EMBL" id="CP001715">
    <property type="protein sequence ID" value="ACV35911.1"/>
    <property type="molecule type" value="Genomic_DNA"/>
</dbReference>
<dbReference type="AlphaFoldDB" id="C7RSK9"/>
<dbReference type="Pfam" id="PF01875">
    <property type="entry name" value="Memo"/>
    <property type="match status" value="1"/>
</dbReference>
<sequence precursor="true">MSHPPPHVRPAAVAGMFYPGSSSVLARDLRDLLNDSRPAQGRRPKAVIVPHAGYIYSGPIAASVYAPIAALRESVRRVVLLGPTHRVAVDGLAFPASTAFATPLGVVPVDAQALALIEALPQVVVSDAAHALEHSLEVQLPFLQTVLDEFTLVPLAVGRASPAEVAEVLECLWGGDETLIVISSDLSHYLPYRVARETDADTARRIVALDARIDHQQACGATPVNGLLLAARRHGLRAQLVDLRNSGDTAGDRSRVVGYGAFAFTAESAHDH</sequence>
<dbReference type="CDD" id="cd07361">
    <property type="entry name" value="MEMO_like"/>
    <property type="match status" value="1"/>
</dbReference>
<dbReference type="Gene3D" id="3.40.830.10">
    <property type="entry name" value="LigB-like"/>
    <property type="match status" value="1"/>
</dbReference>